<dbReference type="InterPro" id="IPR050742">
    <property type="entry name" value="Helicase_Restrict-Modif_Enz"/>
</dbReference>
<dbReference type="Proteomes" id="UP000245202">
    <property type="component" value="Unassembled WGS sequence"/>
</dbReference>
<dbReference type="GO" id="GO:0009035">
    <property type="term" value="F:type I site-specific deoxyribonuclease activity"/>
    <property type="evidence" value="ECO:0007669"/>
    <property type="project" value="UniProtKB-EC"/>
</dbReference>
<dbReference type="RefSeq" id="WP_108993754.1">
    <property type="nucleotide sequence ID" value="NZ_BDQX01000173.1"/>
</dbReference>
<dbReference type="CDD" id="cd18032">
    <property type="entry name" value="DEXHc_RE_I_III_res"/>
    <property type="match status" value="1"/>
</dbReference>
<dbReference type="Gene3D" id="3.90.1570.30">
    <property type="match status" value="1"/>
</dbReference>
<reference evidence="3 4" key="1">
    <citation type="submission" date="2017-08" db="EMBL/GenBank/DDBJ databases">
        <title>Substantial Increase in Enzyme Production by Combined Drug-Resistance Mutations in Paenibacillus agaridevorans.</title>
        <authorList>
            <person name="Tanaka Y."/>
            <person name="Funane K."/>
            <person name="Hosaka T."/>
            <person name="Shiwa Y."/>
            <person name="Fujita N."/>
            <person name="Miyazaki T."/>
            <person name="Yoshikawa H."/>
            <person name="Murakami K."/>
            <person name="Kasahara K."/>
            <person name="Inaoka T."/>
            <person name="Hiraga Y."/>
            <person name="Ochi K."/>
        </authorList>
    </citation>
    <scope>NUCLEOTIDE SEQUENCE [LARGE SCALE GENOMIC DNA]</scope>
    <source>
        <strain evidence="3 4">T-3040</strain>
    </source>
</reference>
<comment type="caution">
    <text evidence="3">The sequence shown here is derived from an EMBL/GenBank/DDBJ whole genome shotgun (WGS) entry which is preliminary data.</text>
</comment>
<feature type="coiled-coil region" evidence="1">
    <location>
        <begin position="152"/>
        <end position="190"/>
    </location>
</feature>
<dbReference type="Pfam" id="PF04313">
    <property type="entry name" value="HSDR_N"/>
    <property type="match status" value="1"/>
</dbReference>
<accession>A0A2R5EQR0</accession>
<evidence type="ECO:0000259" key="2">
    <source>
        <dbReference type="PROSITE" id="PS51192"/>
    </source>
</evidence>
<evidence type="ECO:0000313" key="3">
    <source>
        <dbReference type="EMBL" id="GBG08907.1"/>
    </source>
</evidence>
<sequence>MSANFEFLQGQAEYKLFAIAAIEAERVLATSPAMSAVGSRKAFELAVKWVYAADNTITMPYKDNLQALVHEPSFKFAMENQTWGKLQYIIKLGNLAVHTNQSVSRSDAILSLSALFEFIQWLDYCYGANYEERQFAEANIPVEKVVLDESKIKEKDSLIEQKDSEIETLRAKIEAMSARLTADKAQHKEEREFKPADLSEFRTRKKYIDVDLKLLGWTFGDDVKEEVELYGMPNHEEKGYADYVLYGRDGLPLAIIEAKRTSKDSKIGTQQAKLYADCLEIMTGRRPIMFTTNGFETNLWDDVTSPQRKVSGIFSKADLEKLMNRRHERKALDGVIIDDQITDRYYQKEAIRSVCESVTTGHRRSLLVMATGTGKTRTASSLTDVLSRGGYVTNVLFLADRTALVKQAKDDFKNYLPDMSLCNLLSSKDNKSARIVFSTYPTMLNAIDSAKNDDGKRLFTPAHFDLIIVDEAHRSIFKKYRAIFQYFDSIIVGLTATPKTEVDRNTYEFFEMESGVPTYAYAYETAVEVDHVLVPYHNIEITMKFLEKGITYDDLSSKDKERYEEDFTDEDGDMPDFIPSPAVNEFIFNQATVDHVLENLMTKGLKVAGGDKLGKTIIFAQNKKHAQYIVERFDKLYPQLKGSFAKRIISDDNYAQSIIDDFKVASKGPHIAVSVDMLDTGIDVPEIINLVFFKRIRSKTKFWQMIGRGTRLCGDLFGEGEDKTRFVIFDYLGNFEFFRQHQEGLQGNEPQSLSEAIFAKRVRLIHHLQQADYIDDSHQAVRAGLIGTVLHQVKALNTELVSVKMQLQYIERYKSGDVYVCLTEQDKHQLITFLAPIVYMDDTDEYAKRFDNFMYGLMLSHIEGLPQFKRSKKQLIEVANSLLRRATIPQIKEKLPLISSIGTDDFWESADLLHFEKVRVELRGLVKFIVDEGGKSSIYTNLADEILAVHEGKEMYQAYDFEDYKLKVNRYIEQNRETLAIHKLRNNIPLTALDYESLENILTGELGTVEDYQREFQDTPFGLLVRKVAKLEYEAATAAFSEFINDESLSQMQIVFVKKVIDYIVQNGYIENVAELTKPPFDKPQSFIKLFDGSKQKRLVDTVNQIKENAMKVLER</sequence>
<evidence type="ECO:0000313" key="4">
    <source>
        <dbReference type="Proteomes" id="UP000245202"/>
    </source>
</evidence>
<dbReference type="EMBL" id="BDQX01000173">
    <property type="protein sequence ID" value="GBG08907.1"/>
    <property type="molecule type" value="Genomic_DNA"/>
</dbReference>
<dbReference type="GO" id="GO:0004386">
    <property type="term" value="F:helicase activity"/>
    <property type="evidence" value="ECO:0007669"/>
    <property type="project" value="UniProtKB-KW"/>
</dbReference>
<dbReference type="Pfam" id="PF08463">
    <property type="entry name" value="EcoEI_R_C"/>
    <property type="match status" value="1"/>
</dbReference>
<dbReference type="InterPro" id="IPR027417">
    <property type="entry name" value="P-loop_NTPase"/>
</dbReference>
<dbReference type="GO" id="GO:0005524">
    <property type="term" value="F:ATP binding"/>
    <property type="evidence" value="ECO:0007669"/>
    <property type="project" value="UniProtKB-KW"/>
</dbReference>
<keyword evidence="4" id="KW-1185">Reference proteome</keyword>
<organism evidence="3 4">
    <name type="scientific">Paenibacillus agaridevorans</name>
    <dbReference type="NCBI Taxonomy" id="171404"/>
    <lineage>
        <taxon>Bacteria</taxon>
        <taxon>Bacillati</taxon>
        <taxon>Bacillota</taxon>
        <taxon>Bacilli</taxon>
        <taxon>Bacillales</taxon>
        <taxon>Paenibacillaceae</taxon>
        <taxon>Paenibacillus</taxon>
    </lineage>
</organism>
<dbReference type="SMART" id="SM00487">
    <property type="entry name" value="DEXDc"/>
    <property type="match status" value="1"/>
</dbReference>
<dbReference type="InterPro" id="IPR014001">
    <property type="entry name" value="Helicase_ATP-bd"/>
</dbReference>
<dbReference type="InterPro" id="IPR013670">
    <property type="entry name" value="EcoEI_R_C_dom"/>
</dbReference>
<dbReference type="GO" id="GO:0009307">
    <property type="term" value="P:DNA restriction-modification system"/>
    <property type="evidence" value="ECO:0007669"/>
    <property type="project" value="UniProtKB-KW"/>
</dbReference>
<dbReference type="Pfam" id="PF00271">
    <property type="entry name" value="Helicase_C"/>
    <property type="match status" value="1"/>
</dbReference>
<dbReference type="InterPro" id="IPR007409">
    <property type="entry name" value="Restrct_endonuc_type1_HsdR_N"/>
</dbReference>
<dbReference type="GO" id="GO:0003677">
    <property type="term" value="F:DNA binding"/>
    <property type="evidence" value="ECO:0007669"/>
    <property type="project" value="UniProtKB-KW"/>
</dbReference>
<keyword evidence="3" id="KW-0547">Nucleotide-binding</keyword>
<dbReference type="Pfam" id="PF04851">
    <property type="entry name" value="ResIII"/>
    <property type="match status" value="1"/>
</dbReference>
<dbReference type="PROSITE" id="PS51192">
    <property type="entry name" value="HELICASE_ATP_BIND_1"/>
    <property type="match status" value="1"/>
</dbReference>
<dbReference type="AlphaFoldDB" id="A0A2R5EQR0"/>
<protein>
    <submittedName>
        <fullName evidence="3">DEAD/DEAH box helicase</fullName>
    </submittedName>
</protein>
<feature type="domain" description="Helicase ATP-binding" evidence="2">
    <location>
        <begin position="356"/>
        <end position="516"/>
    </location>
</feature>
<dbReference type="SUPFAM" id="SSF52540">
    <property type="entry name" value="P-loop containing nucleoside triphosphate hydrolases"/>
    <property type="match status" value="2"/>
</dbReference>
<evidence type="ECO:0000256" key="1">
    <source>
        <dbReference type="SAM" id="Coils"/>
    </source>
</evidence>
<keyword evidence="1" id="KW-0175">Coiled coil</keyword>
<dbReference type="CDD" id="cd18799">
    <property type="entry name" value="SF2_C_EcoAI-like"/>
    <property type="match status" value="1"/>
</dbReference>
<name>A0A2R5EQR0_9BACL</name>
<keyword evidence="3" id="KW-0347">Helicase</keyword>
<dbReference type="InterPro" id="IPR001650">
    <property type="entry name" value="Helicase_C-like"/>
</dbReference>
<dbReference type="InterPro" id="IPR006935">
    <property type="entry name" value="Helicase/UvrB_N"/>
</dbReference>
<dbReference type="Gene3D" id="3.40.50.300">
    <property type="entry name" value="P-loop containing nucleotide triphosphate hydrolases"/>
    <property type="match status" value="2"/>
</dbReference>
<proteinExistence type="predicted"/>
<dbReference type="GO" id="GO:0005829">
    <property type="term" value="C:cytosol"/>
    <property type="evidence" value="ECO:0007669"/>
    <property type="project" value="TreeGrafter"/>
</dbReference>
<keyword evidence="3" id="KW-0378">Hydrolase</keyword>
<dbReference type="PANTHER" id="PTHR47396:SF1">
    <property type="entry name" value="ATP-DEPENDENT HELICASE IRC3-RELATED"/>
    <property type="match status" value="1"/>
</dbReference>
<dbReference type="PANTHER" id="PTHR47396">
    <property type="entry name" value="TYPE I RESTRICTION ENZYME ECOKI R PROTEIN"/>
    <property type="match status" value="1"/>
</dbReference>
<gene>
    <name evidence="3" type="ORF">PAT3040_03520</name>
</gene>
<keyword evidence="3" id="KW-0067">ATP-binding</keyword>